<keyword evidence="6" id="KW-1185">Reference proteome</keyword>
<comment type="similarity">
    <text evidence="1 4">Belongs to the bacterial histone-like protein family.</text>
</comment>
<dbReference type="AlphaFoldDB" id="A0A1C2JGY4"/>
<dbReference type="GO" id="GO:0030261">
    <property type="term" value="P:chromosome condensation"/>
    <property type="evidence" value="ECO:0007669"/>
    <property type="project" value="UniProtKB-KW"/>
</dbReference>
<dbReference type="Proteomes" id="UP000095008">
    <property type="component" value="Unassembled WGS sequence"/>
</dbReference>
<evidence type="ECO:0000313" key="6">
    <source>
        <dbReference type="Proteomes" id="UP000095008"/>
    </source>
</evidence>
<dbReference type="GO" id="GO:0003677">
    <property type="term" value="F:DNA binding"/>
    <property type="evidence" value="ECO:0007669"/>
    <property type="project" value="UniProtKB-KW"/>
</dbReference>
<dbReference type="SMART" id="SM00411">
    <property type="entry name" value="BHL"/>
    <property type="match status" value="1"/>
</dbReference>
<gene>
    <name evidence="5" type="ORF">A6M23_09770</name>
</gene>
<dbReference type="PRINTS" id="PR01727">
    <property type="entry name" value="DNABINDINGHU"/>
</dbReference>
<evidence type="ECO:0000313" key="5">
    <source>
        <dbReference type="EMBL" id="OCX72449.1"/>
    </source>
</evidence>
<dbReference type="CDD" id="cd13831">
    <property type="entry name" value="HU"/>
    <property type="match status" value="1"/>
</dbReference>
<evidence type="ECO:0000256" key="2">
    <source>
        <dbReference type="ARBA" id="ARBA00023067"/>
    </source>
</evidence>
<organism evidence="5 6">
    <name type="scientific">Acidithiobacillus thiooxidans</name>
    <name type="common">Thiobacillus thiooxidans</name>
    <dbReference type="NCBI Taxonomy" id="930"/>
    <lineage>
        <taxon>Bacteria</taxon>
        <taxon>Pseudomonadati</taxon>
        <taxon>Pseudomonadota</taxon>
        <taxon>Acidithiobacillia</taxon>
        <taxon>Acidithiobacillales</taxon>
        <taxon>Acidithiobacillaceae</taxon>
        <taxon>Acidithiobacillus</taxon>
    </lineage>
</organism>
<accession>A0A1C2JGY4</accession>
<dbReference type="PANTHER" id="PTHR33175">
    <property type="entry name" value="DNA-BINDING PROTEIN HU"/>
    <property type="match status" value="1"/>
</dbReference>
<dbReference type="InterPro" id="IPR000119">
    <property type="entry name" value="Hist_DNA-bd"/>
</dbReference>
<dbReference type="EMBL" id="LWRY01000110">
    <property type="protein sequence ID" value="OCX72449.1"/>
    <property type="molecule type" value="Genomic_DNA"/>
</dbReference>
<comment type="caution">
    <text evidence="5">The sequence shown here is derived from an EMBL/GenBank/DDBJ whole genome shotgun (WGS) entry which is preliminary data.</text>
</comment>
<evidence type="ECO:0000256" key="1">
    <source>
        <dbReference type="ARBA" id="ARBA00010529"/>
    </source>
</evidence>
<keyword evidence="2" id="KW-0226">DNA condensation</keyword>
<proteinExistence type="inferred from homology"/>
<name>A0A1C2JGY4_ACITH</name>
<evidence type="ECO:0000256" key="3">
    <source>
        <dbReference type="ARBA" id="ARBA00023125"/>
    </source>
</evidence>
<sequence>MSSAQADLALEAVTGSIAGSLALGKELRIQGLGTFSVDNKKGRKGRNPRTGEEIEIPASRVVRFKPAKGLKEAING</sequence>
<reference evidence="5" key="1">
    <citation type="journal article" date="2016" name="Int. J. Mol. Sci.">
        <title>Comparative genomics of the extreme acidophile Acidithiobacillus thiooxidans reveals intraspecific divergence and niche adaptation.</title>
        <authorList>
            <person name="Zhang X."/>
            <person name="Feng X."/>
            <person name="Tao J."/>
            <person name="Ma L."/>
            <person name="Xiao Y."/>
            <person name="Liang Y."/>
            <person name="Liu X."/>
            <person name="Yin H."/>
        </authorList>
    </citation>
    <scope>NUCLEOTIDE SEQUENCE [LARGE SCALE GENOMIC DNA]</scope>
    <source>
        <strain evidence="5">DXS-W</strain>
    </source>
</reference>
<dbReference type="GO" id="GO:0030527">
    <property type="term" value="F:structural constituent of chromatin"/>
    <property type="evidence" value="ECO:0007669"/>
    <property type="project" value="InterPro"/>
</dbReference>
<keyword evidence="3 5" id="KW-0238">DNA-binding</keyword>
<dbReference type="Gene3D" id="4.10.520.10">
    <property type="entry name" value="IHF-like DNA-binding proteins"/>
    <property type="match status" value="1"/>
</dbReference>
<dbReference type="SUPFAM" id="SSF47729">
    <property type="entry name" value="IHF-like DNA-binding proteins"/>
    <property type="match status" value="1"/>
</dbReference>
<dbReference type="InterPro" id="IPR010992">
    <property type="entry name" value="IHF-like_DNA-bd_dom_sf"/>
</dbReference>
<dbReference type="Pfam" id="PF00216">
    <property type="entry name" value="Bac_DNA_binding"/>
    <property type="match status" value="1"/>
</dbReference>
<dbReference type="PANTHER" id="PTHR33175:SF3">
    <property type="entry name" value="DNA-BINDING PROTEIN HU-BETA"/>
    <property type="match status" value="1"/>
</dbReference>
<evidence type="ECO:0000256" key="4">
    <source>
        <dbReference type="RuleBase" id="RU003939"/>
    </source>
</evidence>
<protein>
    <submittedName>
        <fullName evidence="5">DNA-binding protein HU</fullName>
    </submittedName>
</protein>